<dbReference type="Pfam" id="PF10601">
    <property type="entry name" value="zf-LITAF-like"/>
    <property type="match status" value="1"/>
</dbReference>
<evidence type="ECO:0000256" key="2">
    <source>
        <dbReference type="SAM" id="Phobius"/>
    </source>
</evidence>
<feature type="transmembrane region" description="Helical" evidence="2">
    <location>
        <begin position="204"/>
        <end position="226"/>
    </location>
</feature>
<dbReference type="GeneID" id="24917611"/>
<name>D8LVQ0_BLAHO</name>
<dbReference type="InterPro" id="IPR006629">
    <property type="entry name" value="LITAF"/>
</dbReference>
<feature type="compositionally biased region" description="Polar residues" evidence="1">
    <location>
        <begin position="66"/>
        <end position="87"/>
    </location>
</feature>
<feature type="domain" description="LITAF" evidence="3">
    <location>
        <begin position="139"/>
        <end position="247"/>
    </location>
</feature>
<evidence type="ECO:0000256" key="1">
    <source>
        <dbReference type="SAM" id="MobiDB-lite"/>
    </source>
</evidence>
<accession>D8LVQ0</accession>
<feature type="region of interest" description="Disordered" evidence="1">
    <location>
        <begin position="56"/>
        <end position="87"/>
    </location>
</feature>
<sequence>MIPNDVNYGSGNYYVPYSNIPNTVNQPYVELHNYATSQPRTYEGQQAQSNFTNTANQFVPEPNYVNVPSQNPNPLSQSGVSSGTQPTKSIPVNSQIPFAQPVGNQMPTAAPYSNGATYSYIPSNNYVDVTYNGFDSSRSNRVYLMRQPKLSAAPTRVVCPFCHEYILTRTTGGSLWWGIVPFFCFFFVAMILIPLVMSHTESDLLFSLFPVIFFGLFFFMAGFIVWKSFKTKHYCPKCQNFIGKPGDVIPM</sequence>
<keyword evidence="5" id="KW-1185">Reference proteome</keyword>
<dbReference type="AlphaFoldDB" id="D8LVQ0"/>
<gene>
    <name evidence="4" type="ORF">GSBLH_T00000296001</name>
</gene>
<keyword evidence="2" id="KW-0812">Transmembrane</keyword>
<feature type="transmembrane region" description="Helical" evidence="2">
    <location>
        <begin position="175"/>
        <end position="198"/>
    </location>
</feature>
<reference evidence="4" key="1">
    <citation type="submission" date="2010-02" db="EMBL/GenBank/DDBJ databases">
        <title>Sequencing and annotation of the Blastocystis hominis genome.</title>
        <authorList>
            <person name="Wincker P."/>
        </authorList>
    </citation>
    <scope>NUCLEOTIDE SEQUENCE</scope>
    <source>
        <strain evidence="4">Singapore isolate B</strain>
    </source>
</reference>
<dbReference type="EMBL" id="FN668638">
    <property type="protein sequence ID" value="CBK19889.2"/>
    <property type="molecule type" value="Genomic_DNA"/>
</dbReference>
<proteinExistence type="predicted"/>
<evidence type="ECO:0000313" key="4">
    <source>
        <dbReference type="EMBL" id="CBK19889.2"/>
    </source>
</evidence>
<evidence type="ECO:0000259" key="3">
    <source>
        <dbReference type="PROSITE" id="PS51837"/>
    </source>
</evidence>
<organism evidence="4">
    <name type="scientific">Blastocystis hominis</name>
    <dbReference type="NCBI Taxonomy" id="12968"/>
    <lineage>
        <taxon>Eukaryota</taxon>
        <taxon>Sar</taxon>
        <taxon>Stramenopiles</taxon>
        <taxon>Bigyra</taxon>
        <taxon>Opalozoa</taxon>
        <taxon>Opalinata</taxon>
        <taxon>Blastocystidae</taxon>
        <taxon>Blastocystis</taxon>
    </lineage>
</organism>
<dbReference type="Proteomes" id="UP000008312">
    <property type="component" value="Unassembled WGS sequence"/>
</dbReference>
<dbReference type="RefSeq" id="XP_012893937.1">
    <property type="nucleotide sequence ID" value="XM_013038483.1"/>
</dbReference>
<dbReference type="PROSITE" id="PS51837">
    <property type="entry name" value="LITAF"/>
    <property type="match status" value="1"/>
</dbReference>
<evidence type="ECO:0000313" key="5">
    <source>
        <dbReference type="Proteomes" id="UP000008312"/>
    </source>
</evidence>
<keyword evidence="2" id="KW-0472">Membrane</keyword>
<protein>
    <recommendedName>
        <fullName evidence="3">LITAF domain-containing protein</fullName>
    </recommendedName>
</protein>
<dbReference type="InParanoid" id="D8LVQ0"/>
<keyword evidence="2" id="KW-1133">Transmembrane helix</keyword>